<dbReference type="Gene3D" id="3.30.420.40">
    <property type="match status" value="2"/>
</dbReference>
<protein>
    <submittedName>
        <fullName evidence="2">tRNA (Adenosine(37)-N6)-threonylcarbamoyltransferase complex dimerization subunit type 1 TsaB</fullName>
        <ecNumber evidence="2">2.3.1.234</ecNumber>
    </submittedName>
</protein>
<feature type="domain" description="Gcp-like" evidence="1">
    <location>
        <begin position="34"/>
        <end position="144"/>
    </location>
</feature>
<dbReference type="InterPro" id="IPR000905">
    <property type="entry name" value="Gcp-like_dom"/>
</dbReference>
<dbReference type="NCBIfam" id="TIGR03725">
    <property type="entry name" value="T6A_YeaZ"/>
    <property type="match status" value="1"/>
</dbReference>
<evidence type="ECO:0000313" key="4">
    <source>
        <dbReference type="Proteomes" id="UP001164794"/>
    </source>
</evidence>
<dbReference type="GO" id="GO:0002949">
    <property type="term" value="P:tRNA threonylcarbamoyladenosine modification"/>
    <property type="evidence" value="ECO:0007669"/>
    <property type="project" value="InterPro"/>
</dbReference>
<dbReference type="EMBL" id="CP098248">
    <property type="protein sequence ID" value="WAV96340.1"/>
    <property type="molecule type" value="Genomic_DNA"/>
</dbReference>
<keyword evidence="2" id="KW-0808">Transferase</keyword>
<dbReference type="GO" id="GO:0005829">
    <property type="term" value="C:cytosol"/>
    <property type="evidence" value="ECO:0007669"/>
    <property type="project" value="TreeGrafter"/>
</dbReference>
<gene>
    <name evidence="2" type="primary">tsaB</name>
    <name evidence="3" type="ORF">NB645_05670</name>
    <name evidence="2" type="ORF">NB646_06890</name>
</gene>
<dbReference type="InterPro" id="IPR022496">
    <property type="entry name" value="T6A_TsaB"/>
</dbReference>
<sequence length="232" mass="24568">MSTIIAIDTSSDIASVALMCGETVQSASSEGFSNHSLTALPMLQKLLEKNSLTVAGCDAIAFGCGPGSFTGLRTACGIAQGLSFATSLPVIPVVTLEAMAQTCHEKTGATDVLSLLDARMHEVYWAQYRYENGRWKTVTEPSLGSASGVTPEGKPVFCGNGLSAYAGELAPVAGESLQYPDIYPHAEAIARLGKIRLERGETVTAKEIQPLYLRNKVALKTAERLAIKEKTA</sequence>
<dbReference type="InterPro" id="IPR043129">
    <property type="entry name" value="ATPase_NBD"/>
</dbReference>
<dbReference type="EMBL" id="CP098251">
    <property type="protein sequence ID" value="WAV90590.1"/>
    <property type="molecule type" value="Genomic_DNA"/>
</dbReference>
<dbReference type="Proteomes" id="UP001164819">
    <property type="component" value="Chromosome"/>
</dbReference>
<dbReference type="PANTHER" id="PTHR11735">
    <property type="entry name" value="TRNA N6-ADENOSINE THREONYLCARBAMOYLTRANSFERASE"/>
    <property type="match status" value="1"/>
</dbReference>
<evidence type="ECO:0000313" key="2">
    <source>
        <dbReference type="EMBL" id="WAV90590.1"/>
    </source>
</evidence>
<dbReference type="PANTHER" id="PTHR11735:SF11">
    <property type="entry name" value="TRNA THREONYLCARBAMOYLADENOSINE BIOSYNTHESIS PROTEIN TSAB"/>
    <property type="match status" value="1"/>
</dbReference>
<evidence type="ECO:0000313" key="3">
    <source>
        <dbReference type="EMBL" id="WAV96340.1"/>
    </source>
</evidence>
<organism evidence="2">
    <name type="scientific">Oxalobacter aliiformigenes</name>
    <dbReference type="NCBI Taxonomy" id="2946593"/>
    <lineage>
        <taxon>Bacteria</taxon>
        <taxon>Pseudomonadati</taxon>
        <taxon>Pseudomonadota</taxon>
        <taxon>Betaproteobacteria</taxon>
        <taxon>Burkholderiales</taxon>
        <taxon>Oxalobacteraceae</taxon>
        <taxon>Oxalobacter</taxon>
    </lineage>
</organism>
<reference evidence="3" key="1">
    <citation type="journal article" date="2022" name="Front. Microbiol.">
        <title>New perspectives on an old grouping: The genomic and phenotypic variability of Oxalobacter formigenes and the implications for calcium oxalate stone prevention.</title>
        <authorList>
            <person name="Chmiel J.A."/>
            <person name="Carr C."/>
            <person name="Stuivenberg G.A."/>
            <person name="Venema R."/>
            <person name="Chanyi R.M."/>
            <person name="Al K.F."/>
            <person name="Giguere D."/>
            <person name="Say H."/>
            <person name="Akouris P.P."/>
            <person name="Dominguez Romero S.A."/>
            <person name="Kwong A."/>
            <person name="Tai V."/>
            <person name="Koval S.F."/>
            <person name="Razvi H."/>
            <person name="Bjazevic J."/>
            <person name="Burton J.P."/>
        </authorList>
    </citation>
    <scope>NUCLEOTIDE SEQUENCE</scope>
    <source>
        <strain evidence="3">HOxNP-1</strain>
    </source>
</reference>
<reference evidence="2" key="2">
    <citation type="journal article" date="2022" name="Front. Microbiol.">
        <title>New perspectives on an old grouping: The genomic and phenotypic variability of Oxalobacter formigenes and the implications for calcium oxalate stone prevention.</title>
        <authorList>
            <person name="Chmiel J.A."/>
            <person name="Carr C."/>
            <person name="Stuivenberg G.A."/>
            <person name="Venema R."/>
            <person name="Chanyi R.M."/>
            <person name="Al K.F."/>
            <person name="Giguere D."/>
            <person name="Say H."/>
            <person name="Akouris P.P."/>
            <person name="Dominguez Romero S.A."/>
            <person name="Kwong A."/>
            <person name="Tai V."/>
            <person name="Koval S.F."/>
            <person name="Razvi H."/>
            <person name="Bjazevic J."/>
            <person name="Burton J.P."/>
        </authorList>
    </citation>
    <scope>NUCLEOTIDE SEQUENCE</scope>
    <source>
        <strain evidence="2">OxK</strain>
    </source>
</reference>
<proteinExistence type="predicted"/>
<dbReference type="AlphaFoldDB" id="A0A9E9NYQ9"/>
<dbReference type="CDD" id="cd24032">
    <property type="entry name" value="ASKHA_NBD_TsaB"/>
    <property type="match status" value="1"/>
</dbReference>
<dbReference type="EC" id="2.3.1.234" evidence="2"/>
<accession>A0A9E9NYQ9</accession>
<dbReference type="RefSeq" id="WP_269263818.1">
    <property type="nucleotide sequence ID" value="NZ_CP098248.1"/>
</dbReference>
<dbReference type="Pfam" id="PF00814">
    <property type="entry name" value="TsaD"/>
    <property type="match status" value="1"/>
</dbReference>
<dbReference type="Proteomes" id="UP001164794">
    <property type="component" value="Chromosome"/>
</dbReference>
<keyword evidence="4" id="KW-1185">Reference proteome</keyword>
<keyword evidence="2" id="KW-0012">Acyltransferase</keyword>
<dbReference type="SUPFAM" id="SSF53067">
    <property type="entry name" value="Actin-like ATPase domain"/>
    <property type="match status" value="2"/>
</dbReference>
<evidence type="ECO:0000259" key="1">
    <source>
        <dbReference type="Pfam" id="PF00814"/>
    </source>
</evidence>
<name>A0A9E9NYQ9_9BURK</name>
<dbReference type="GO" id="GO:0061711">
    <property type="term" value="F:tRNA N(6)-L-threonylcarbamoyladenine synthase activity"/>
    <property type="evidence" value="ECO:0007669"/>
    <property type="project" value="UniProtKB-EC"/>
</dbReference>